<organism evidence="1 2">
    <name type="scientific">Puniceibacterium antarcticum</name>
    <dbReference type="NCBI Taxonomy" id="1206336"/>
    <lineage>
        <taxon>Bacteria</taxon>
        <taxon>Pseudomonadati</taxon>
        <taxon>Pseudomonadota</taxon>
        <taxon>Alphaproteobacteria</taxon>
        <taxon>Rhodobacterales</taxon>
        <taxon>Paracoccaceae</taxon>
        <taxon>Puniceibacterium</taxon>
    </lineage>
</organism>
<evidence type="ECO:0000313" key="1">
    <source>
        <dbReference type="EMBL" id="PIL21980.1"/>
    </source>
</evidence>
<keyword evidence="2" id="KW-1185">Reference proteome</keyword>
<dbReference type="PANTHER" id="PTHR33803:SF3">
    <property type="entry name" value="BLL1974 PROTEIN"/>
    <property type="match status" value="1"/>
</dbReference>
<sequence length="249" mass="27737">MDARLYEKARVKLVALAKELGLDLRQTYARKAPRLAMQIGRYAHARQYKRMRKALRTLRGYTGRVMRDIRRRLDNIPAGAMRDGVADILARVSKLLHQAPKGKGKIYALHEPDVDCISKGKARVRYEFGCKVSLATTIDECFVVGMRAMLGNPYDGHTLAEALEQVEALRLHGEPVACAMARRATCMAWYASIAISSRTSLQAKASTADAAVFGFLPRRWVFGRLVEDSVGASTSLNSPMCPSALPRWR</sequence>
<name>A0A2G8RK94_9RHOB</name>
<accession>A0A2G8RK94</accession>
<evidence type="ECO:0008006" key="3">
    <source>
        <dbReference type="Google" id="ProtNLM"/>
    </source>
</evidence>
<gene>
    <name evidence="1" type="ORF">P775_01400</name>
</gene>
<dbReference type="EMBL" id="AWWI01000017">
    <property type="protein sequence ID" value="PIL21980.1"/>
    <property type="molecule type" value="Genomic_DNA"/>
</dbReference>
<evidence type="ECO:0000313" key="2">
    <source>
        <dbReference type="Proteomes" id="UP000231259"/>
    </source>
</evidence>
<proteinExistence type="predicted"/>
<protein>
    <recommendedName>
        <fullName evidence="3">Transposase</fullName>
    </recommendedName>
</protein>
<dbReference type="Proteomes" id="UP000231259">
    <property type="component" value="Unassembled WGS sequence"/>
</dbReference>
<dbReference type="PANTHER" id="PTHR33803">
    <property type="entry name" value="IS1478 TRANSPOSASE"/>
    <property type="match status" value="1"/>
</dbReference>
<comment type="caution">
    <text evidence="1">The sequence shown here is derived from an EMBL/GenBank/DDBJ whole genome shotgun (WGS) entry which is preliminary data.</text>
</comment>
<reference evidence="1 2" key="1">
    <citation type="submission" date="2013-09" db="EMBL/GenBank/DDBJ databases">
        <title>Genome sequencing of Phaeobacter antarcticus sp. nov. SM1211.</title>
        <authorList>
            <person name="Zhang X.-Y."/>
            <person name="Liu C."/>
            <person name="Chen X.-L."/>
            <person name="Xie B.-B."/>
            <person name="Qin Q.-L."/>
            <person name="Rong J.-C."/>
            <person name="Zhang Y.-Z."/>
        </authorList>
    </citation>
    <scope>NUCLEOTIDE SEQUENCE [LARGE SCALE GENOMIC DNA]</scope>
    <source>
        <strain evidence="1 2">SM1211</strain>
    </source>
</reference>
<dbReference type="AlphaFoldDB" id="A0A2G8RK94"/>